<reference evidence="8 9" key="1">
    <citation type="submission" date="2017-03" db="EMBL/GenBank/DDBJ databases">
        <title>Sulfur activation and transportation mechanism of thermophilic Archaea Acidianus manzaensis YN-25.</title>
        <authorList>
            <person name="Ma Y."/>
            <person name="Yang Y."/>
            <person name="Xia J."/>
        </authorList>
    </citation>
    <scope>NUCLEOTIDE SEQUENCE [LARGE SCALE GENOMIC DNA]</scope>
    <source>
        <strain evidence="8 9">YN-25</strain>
    </source>
</reference>
<dbReference type="InterPro" id="IPR001248">
    <property type="entry name" value="Pur-cyt_permease"/>
</dbReference>
<feature type="transmembrane region" description="Helical" evidence="7">
    <location>
        <begin position="65"/>
        <end position="85"/>
    </location>
</feature>
<dbReference type="AlphaFoldDB" id="A0A1W6K3H8"/>
<dbReference type="Pfam" id="PF02133">
    <property type="entry name" value="Transp_cyt_pur"/>
    <property type="match status" value="1"/>
</dbReference>
<evidence type="ECO:0000256" key="5">
    <source>
        <dbReference type="ARBA" id="ARBA00022989"/>
    </source>
</evidence>
<dbReference type="GO" id="GO:0022857">
    <property type="term" value="F:transmembrane transporter activity"/>
    <property type="evidence" value="ECO:0007669"/>
    <property type="project" value="InterPro"/>
</dbReference>
<feature type="transmembrane region" description="Helical" evidence="7">
    <location>
        <begin position="145"/>
        <end position="162"/>
    </location>
</feature>
<protein>
    <submittedName>
        <fullName evidence="8">Purine-cytosine permease</fullName>
    </submittedName>
</protein>
<dbReference type="KEGG" id="aman:B6F84_04565"/>
<evidence type="ECO:0000256" key="3">
    <source>
        <dbReference type="ARBA" id="ARBA00022448"/>
    </source>
</evidence>
<evidence type="ECO:0000256" key="4">
    <source>
        <dbReference type="ARBA" id="ARBA00022692"/>
    </source>
</evidence>
<feature type="transmembrane region" description="Helical" evidence="7">
    <location>
        <begin position="335"/>
        <end position="354"/>
    </location>
</feature>
<dbReference type="GO" id="GO:0005886">
    <property type="term" value="C:plasma membrane"/>
    <property type="evidence" value="ECO:0007669"/>
    <property type="project" value="TreeGrafter"/>
</dbReference>
<dbReference type="InterPro" id="IPR026030">
    <property type="entry name" value="Pur-cyt_permease_Fcy2/21/22"/>
</dbReference>
<feature type="transmembrane region" description="Helical" evidence="7">
    <location>
        <begin position="243"/>
        <end position="265"/>
    </location>
</feature>
<keyword evidence="6 7" id="KW-0472">Membrane</keyword>
<feature type="transmembrane region" description="Helical" evidence="7">
    <location>
        <begin position="410"/>
        <end position="435"/>
    </location>
</feature>
<feature type="transmembrane region" description="Helical" evidence="7">
    <location>
        <begin position="277"/>
        <end position="302"/>
    </location>
</feature>
<feature type="transmembrane region" description="Helical" evidence="7">
    <location>
        <begin position="169"/>
        <end position="189"/>
    </location>
</feature>
<feature type="transmembrane region" description="Helical" evidence="7">
    <location>
        <begin position="360"/>
        <end position="381"/>
    </location>
</feature>
<feature type="transmembrane region" description="Helical" evidence="7">
    <location>
        <begin position="105"/>
        <end position="125"/>
    </location>
</feature>
<keyword evidence="9" id="KW-1185">Reference proteome</keyword>
<dbReference type="Gene3D" id="1.10.4160.10">
    <property type="entry name" value="Hydantoin permease"/>
    <property type="match status" value="1"/>
</dbReference>
<organism evidence="8 9">
    <name type="scientific">Acidianus manzaensis</name>
    <dbReference type="NCBI Taxonomy" id="282676"/>
    <lineage>
        <taxon>Archaea</taxon>
        <taxon>Thermoproteota</taxon>
        <taxon>Thermoprotei</taxon>
        <taxon>Sulfolobales</taxon>
        <taxon>Sulfolobaceae</taxon>
        <taxon>Acidianus</taxon>
    </lineage>
</organism>
<keyword evidence="3" id="KW-0813">Transport</keyword>
<evidence type="ECO:0000256" key="2">
    <source>
        <dbReference type="ARBA" id="ARBA00008974"/>
    </source>
</evidence>
<name>A0A1W6K3H8_9CREN</name>
<accession>A0A1W6K3H8</accession>
<keyword evidence="5 7" id="KW-1133">Transmembrane helix</keyword>
<dbReference type="PANTHER" id="PTHR31806">
    <property type="entry name" value="PURINE-CYTOSINE PERMEASE FCY2-RELATED"/>
    <property type="match status" value="1"/>
</dbReference>
<sequence length="461" mass="51214">MKMGEENRKSEEVYMKKTGFEVIGVRPIPKSSRYMTPSKIFIFWAMASASATTPLIGYLLENLGILNLLLVFTISLLIGIIPAGLFSEMGRQFPVPSLVVSRKTYGYLTSNAFSALYTVVNIGWFGLNDSTGGLIVASLLHSNPIIWYIVFGIIQVILVLYGAKILEYFYRYTAIILIICYGILTYFLFKYFPINVHELLYSSNIDWGASIGLVLSFSILSWTYKISTATRFAKPYEETGRKFYFISAPLGIMVPVYLMGILGFVSQKAAGDWNLPAVAFPVSSALAIIVGIASIGAALAILHTNAMNLYPAVADFLTAVQPAFKNNKIEDISQPISTIVIGIAGAIAAVLGILQNASTFLNFVGDIIFPYTFIVLLDWYLRLRPQMITEKIMVKDFYNLPKSIKDNINVYSLLATIIGTILNVITIPSLSVLYNYFPQELFGSLIGALLYFIFIKLRLMK</sequence>
<gene>
    <name evidence="8" type="ORF">B6F84_04565</name>
</gene>
<dbReference type="STRING" id="282676.B6F84_04565"/>
<evidence type="ECO:0000256" key="1">
    <source>
        <dbReference type="ARBA" id="ARBA00004141"/>
    </source>
</evidence>
<proteinExistence type="inferred from homology"/>
<keyword evidence="4 7" id="KW-0812">Transmembrane</keyword>
<evidence type="ECO:0000256" key="6">
    <source>
        <dbReference type="ARBA" id="ARBA00023136"/>
    </source>
</evidence>
<feature type="transmembrane region" description="Helical" evidence="7">
    <location>
        <begin position="201"/>
        <end position="222"/>
    </location>
</feature>
<evidence type="ECO:0000256" key="7">
    <source>
        <dbReference type="SAM" id="Phobius"/>
    </source>
</evidence>
<evidence type="ECO:0000313" key="8">
    <source>
        <dbReference type="EMBL" id="ARM77066.1"/>
    </source>
</evidence>
<dbReference type="Proteomes" id="UP000193404">
    <property type="component" value="Chromosome"/>
</dbReference>
<feature type="transmembrane region" description="Helical" evidence="7">
    <location>
        <begin position="441"/>
        <end position="459"/>
    </location>
</feature>
<comment type="similarity">
    <text evidence="2">Belongs to the purine-cytosine permease (2.A.39) family.</text>
</comment>
<comment type="subcellular location">
    <subcellularLocation>
        <location evidence="1">Membrane</location>
        <topology evidence="1">Multi-pass membrane protein</topology>
    </subcellularLocation>
</comment>
<evidence type="ECO:0000313" key="9">
    <source>
        <dbReference type="Proteomes" id="UP000193404"/>
    </source>
</evidence>
<feature type="transmembrane region" description="Helical" evidence="7">
    <location>
        <begin position="40"/>
        <end position="59"/>
    </location>
</feature>
<dbReference type="EMBL" id="CP020477">
    <property type="protein sequence ID" value="ARM77066.1"/>
    <property type="molecule type" value="Genomic_DNA"/>
</dbReference>
<dbReference type="PANTHER" id="PTHR31806:SF1">
    <property type="entry name" value="PURINE-CYTOSINE PERMEASE FCY2-RELATED"/>
    <property type="match status" value="1"/>
</dbReference>